<feature type="compositionally biased region" description="Low complexity" evidence="1">
    <location>
        <begin position="320"/>
        <end position="331"/>
    </location>
</feature>
<comment type="caution">
    <text evidence="2">The sequence shown here is derived from an EMBL/GenBank/DDBJ whole genome shotgun (WGS) entry which is preliminary data.</text>
</comment>
<evidence type="ECO:0000313" key="2">
    <source>
        <dbReference type="EMBL" id="CAK0836196.1"/>
    </source>
</evidence>
<dbReference type="EMBL" id="CAUYUJ010013436">
    <property type="protein sequence ID" value="CAK0836196.1"/>
    <property type="molecule type" value="Genomic_DNA"/>
</dbReference>
<sequence>GLPAQPASRRGCDRCRCDAPRLAARHGRGRLRCGARQVAHSAAAGRGSRRCHLRTSARPAPCRRSPRVAPRSPLPGRLRPPLAHSTGAPARPRRSPGPEVPAGCRPRRPRRQAGCRGNGDPCQGGDDSPAPPEVSERLGQDRRRRRGLAPQGRAFSRPRAAHQPRGARQDPGGVRAGALLRRPGGRPPVASRRAHPPGVAQGGARGGPRPLPAGRHGSHRGAAGEAEGPAAGRLLPAPGGAQHPAGRRRRRRRGDGQVRRLRADSRQSPRGRWTNVPPKADGGAAGGRGDVGLCKALPDPGAREFRAPLQEDCCRRRPGRAAPRATQAAPQRPERGSARPPPFDCRGPGARPLGGEGQRRTTPKAAVSLPRPV</sequence>
<feature type="compositionally biased region" description="Basic and acidic residues" evidence="1">
    <location>
        <begin position="254"/>
        <end position="267"/>
    </location>
</feature>
<accession>A0ABN9SUW7</accession>
<proteinExistence type="predicted"/>
<feature type="compositionally biased region" description="Low complexity" evidence="1">
    <location>
        <begin position="56"/>
        <end position="90"/>
    </location>
</feature>
<gene>
    <name evidence="2" type="ORF">PCOR1329_LOCUS32775</name>
</gene>
<evidence type="ECO:0000313" key="3">
    <source>
        <dbReference type="Proteomes" id="UP001189429"/>
    </source>
</evidence>
<feature type="compositionally biased region" description="Low complexity" evidence="1">
    <location>
        <begin position="171"/>
        <end position="190"/>
    </location>
</feature>
<evidence type="ECO:0000256" key="1">
    <source>
        <dbReference type="SAM" id="MobiDB-lite"/>
    </source>
</evidence>
<organism evidence="2 3">
    <name type="scientific">Prorocentrum cordatum</name>
    <dbReference type="NCBI Taxonomy" id="2364126"/>
    <lineage>
        <taxon>Eukaryota</taxon>
        <taxon>Sar</taxon>
        <taxon>Alveolata</taxon>
        <taxon>Dinophyceae</taxon>
        <taxon>Prorocentrales</taxon>
        <taxon>Prorocentraceae</taxon>
        <taxon>Prorocentrum</taxon>
    </lineage>
</organism>
<feature type="compositionally biased region" description="Low complexity" evidence="1">
    <location>
        <begin position="212"/>
        <end position="241"/>
    </location>
</feature>
<keyword evidence="3" id="KW-1185">Reference proteome</keyword>
<feature type="region of interest" description="Disordered" evidence="1">
    <location>
        <begin position="308"/>
        <end position="373"/>
    </location>
</feature>
<name>A0ABN9SUW7_9DINO</name>
<feature type="non-terminal residue" evidence="2">
    <location>
        <position position="1"/>
    </location>
</feature>
<reference evidence="2" key="1">
    <citation type="submission" date="2023-10" db="EMBL/GenBank/DDBJ databases">
        <authorList>
            <person name="Chen Y."/>
            <person name="Shah S."/>
            <person name="Dougan E. K."/>
            <person name="Thang M."/>
            <person name="Chan C."/>
        </authorList>
    </citation>
    <scope>NUCLEOTIDE SEQUENCE [LARGE SCALE GENOMIC DNA]</scope>
</reference>
<dbReference type="Proteomes" id="UP001189429">
    <property type="component" value="Unassembled WGS sequence"/>
</dbReference>
<protein>
    <submittedName>
        <fullName evidence="2">Uncharacterized protein</fullName>
    </submittedName>
</protein>
<feature type="region of interest" description="Disordered" evidence="1">
    <location>
        <begin position="40"/>
        <end position="291"/>
    </location>
</feature>